<dbReference type="AlphaFoldDB" id="A0A9W7SPV7"/>
<feature type="transmembrane region" description="Helical" evidence="6">
    <location>
        <begin position="234"/>
        <end position="254"/>
    </location>
</feature>
<dbReference type="PANTHER" id="PTHR45649:SF2">
    <property type="entry name" value="ACID PERMEASE, PUTATIVE-RELATED"/>
    <property type="match status" value="1"/>
</dbReference>
<evidence type="ECO:0000256" key="1">
    <source>
        <dbReference type="ARBA" id="ARBA00004141"/>
    </source>
</evidence>
<dbReference type="PANTHER" id="PTHR45649">
    <property type="entry name" value="AMINO-ACID PERMEASE BAT1"/>
    <property type="match status" value="1"/>
</dbReference>
<feature type="transmembrane region" description="Helical" evidence="6">
    <location>
        <begin position="429"/>
        <end position="450"/>
    </location>
</feature>
<feature type="transmembrane region" description="Helical" evidence="6">
    <location>
        <begin position="94"/>
        <end position="112"/>
    </location>
</feature>
<name>A0A9W7SPV7_9PEZI</name>
<feature type="transmembrane region" description="Helical" evidence="6">
    <location>
        <begin position="462"/>
        <end position="484"/>
    </location>
</feature>
<dbReference type="InterPro" id="IPR002293">
    <property type="entry name" value="AA/rel_permease1"/>
</dbReference>
<feature type="transmembrane region" description="Helical" evidence="6">
    <location>
        <begin position="496"/>
        <end position="516"/>
    </location>
</feature>
<accession>A0A9W7SPV7</accession>
<keyword evidence="3 6" id="KW-0812">Transmembrane</keyword>
<organism evidence="7 8">
    <name type="scientific">Teratosphaeria destructans</name>
    <dbReference type="NCBI Taxonomy" id="418781"/>
    <lineage>
        <taxon>Eukaryota</taxon>
        <taxon>Fungi</taxon>
        <taxon>Dikarya</taxon>
        <taxon>Ascomycota</taxon>
        <taxon>Pezizomycotina</taxon>
        <taxon>Dothideomycetes</taxon>
        <taxon>Dothideomycetidae</taxon>
        <taxon>Mycosphaerellales</taxon>
        <taxon>Teratosphaeriaceae</taxon>
        <taxon>Teratosphaeria</taxon>
    </lineage>
</organism>
<comment type="subcellular location">
    <subcellularLocation>
        <location evidence="1">Membrane</location>
        <topology evidence="1">Multi-pass membrane protein</topology>
    </subcellularLocation>
</comment>
<gene>
    <name evidence="7" type="ORF">Tdes44962_MAKER00525</name>
</gene>
<reference evidence="7 8" key="2">
    <citation type="journal article" date="2021" name="Curr. Genet.">
        <title>Genetic response to nitrogen starvation in the aggressive Eucalyptus foliar pathogen Teratosphaeria destructans.</title>
        <authorList>
            <person name="Havenga M."/>
            <person name="Wingfield B.D."/>
            <person name="Wingfield M.J."/>
            <person name="Dreyer L.L."/>
            <person name="Roets F."/>
            <person name="Aylward J."/>
        </authorList>
    </citation>
    <scope>NUCLEOTIDE SEQUENCE [LARGE SCALE GENOMIC DNA]</scope>
    <source>
        <strain evidence="7">CMW44962</strain>
    </source>
</reference>
<dbReference type="EMBL" id="RIBY02001978">
    <property type="protein sequence ID" value="KAH9826561.1"/>
    <property type="molecule type" value="Genomic_DNA"/>
</dbReference>
<feature type="transmembrane region" description="Helical" evidence="6">
    <location>
        <begin position="203"/>
        <end position="222"/>
    </location>
</feature>
<feature type="transmembrane region" description="Helical" evidence="6">
    <location>
        <begin position="57"/>
        <end position="74"/>
    </location>
</feature>
<evidence type="ECO:0000313" key="7">
    <source>
        <dbReference type="EMBL" id="KAH9826561.1"/>
    </source>
</evidence>
<evidence type="ECO:0000256" key="6">
    <source>
        <dbReference type="SAM" id="Phobius"/>
    </source>
</evidence>
<keyword evidence="2" id="KW-0813">Transport</keyword>
<proteinExistence type="predicted"/>
<dbReference type="Gene3D" id="1.20.1740.10">
    <property type="entry name" value="Amino acid/polyamine transporter I"/>
    <property type="match status" value="2"/>
</dbReference>
<protein>
    <submittedName>
        <fullName evidence="7">Amino acid permease</fullName>
    </submittedName>
</protein>
<feature type="transmembrane region" description="Helical" evidence="6">
    <location>
        <begin position="399"/>
        <end position="423"/>
    </location>
</feature>
<evidence type="ECO:0000313" key="8">
    <source>
        <dbReference type="Proteomes" id="UP001138500"/>
    </source>
</evidence>
<keyword evidence="8" id="KW-1185">Reference proteome</keyword>
<dbReference type="Pfam" id="PF13520">
    <property type="entry name" value="AA_permease_2"/>
    <property type="match status" value="1"/>
</dbReference>
<evidence type="ECO:0000256" key="5">
    <source>
        <dbReference type="ARBA" id="ARBA00023136"/>
    </source>
</evidence>
<dbReference type="PIRSF" id="PIRSF006060">
    <property type="entry name" value="AA_transporter"/>
    <property type="match status" value="1"/>
</dbReference>
<dbReference type="OrthoDB" id="3257095at2759"/>
<dbReference type="Proteomes" id="UP001138500">
    <property type="component" value="Unassembled WGS sequence"/>
</dbReference>
<dbReference type="GO" id="GO:0016020">
    <property type="term" value="C:membrane"/>
    <property type="evidence" value="ECO:0007669"/>
    <property type="project" value="UniProtKB-SubCell"/>
</dbReference>
<keyword evidence="5 6" id="KW-0472">Membrane</keyword>
<reference evidence="7 8" key="1">
    <citation type="journal article" date="2018" name="IMA Fungus">
        <title>IMA Genome-F 10: Nine draft genome sequences of Claviceps purpurea s.lat., including C. arundinis, C. humidiphila, and C. cf. spartinae, pseudomolecules for the pitch canker pathogen Fusarium circinatum, draft genome of Davidsoniella eucalypti, Grosmannia galeiformis, Quambalaria eucalypti, and Teratosphaeria destructans.</title>
        <authorList>
            <person name="Wingfield B.D."/>
            <person name="Liu M."/>
            <person name="Nguyen H.D."/>
            <person name="Lane F.A."/>
            <person name="Morgan S.W."/>
            <person name="De Vos L."/>
            <person name="Wilken P.M."/>
            <person name="Duong T.A."/>
            <person name="Aylward J."/>
            <person name="Coetzee M.P."/>
            <person name="Dadej K."/>
            <person name="De Beer Z.W."/>
            <person name="Findlay W."/>
            <person name="Havenga M."/>
            <person name="Kolarik M."/>
            <person name="Menzies J.G."/>
            <person name="Naidoo K."/>
            <person name="Pochopski O."/>
            <person name="Shoukouhi P."/>
            <person name="Santana Q.C."/>
            <person name="Seifert K.A."/>
            <person name="Soal N."/>
            <person name="Steenkamp E.T."/>
            <person name="Tatham C.T."/>
            <person name="van der Nest M.A."/>
            <person name="Wingfield M.J."/>
        </authorList>
    </citation>
    <scope>NUCLEOTIDE SEQUENCE [LARGE SCALE GENOMIC DNA]</scope>
    <source>
        <strain evidence="7">CMW44962</strain>
    </source>
</reference>
<evidence type="ECO:0000256" key="4">
    <source>
        <dbReference type="ARBA" id="ARBA00022989"/>
    </source>
</evidence>
<evidence type="ECO:0000256" key="3">
    <source>
        <dbReference type="ARBA" id="ARBA00022692"/>
    </source>
</evidence>
<evidence type="ECO:0000256" key="2">
    <source>
        <dbReference type="ARBA" id="ARBA00022448"/>
    </source>
</evidence>
<comment type="caution">
    <text evidence="7">The sequence shown here is derived from an EMBL/GenBank/DDBJ whole genome shotgun (WGS) entry which is preliminary data.</text>
</comment>
<dbReference type="GO" id="GO:0022857">
    <property type="term" value="F:transmembrane transporter activity"/>
    <property type="evidence" value="ECO:0007669"/>
    <property type="project" value="InterPro"/>
</dbReference>
<feature type="transmembrane region" description="Helical" evidence="6">
    <location>
        <begin position="311"/>
        <end position="334"/>
    </location>
</feature>
<keyword evidence="4 6" id="KW-1133">Transmembrane helix</keyword>
<feature type="transmembrane region" description="Helical" evidence="6">
    <location>
        <begin position="160"/>
        <end position="183"/>
    </location>
</feature>
<sequence>MPPDEATSSHGPTVEVDVVPLAAPIDPTAQAREQYLGTRYDQRDMWRMGKRQELRRDFQFFSIWGYALILSSTWEWGLVSGAFSLTNGGTAGGVWMFVVACSGMFFVTLSMAEMVRRLRPRAHEQTRQRMLIRAQASMAPTSGGQYHWVSELSPRRYQRVFSYVTGWFALLGWQSALVGTAYGAGQQFEAIAALSMPTYETKGWHGCLFTIALTGLAIPFNTALYRRLPQAEGIVILLNIFGFMAVLVVLWVMAPRGGPETVTAFETNGWDSVGLSCLVGLSSPIFVLIGADAQCHLSEELYNAAYVLPRAMVATSIINYLMGFVMVLTVMFTVGRRGQRPAHPARHAMGADHVQRHGLIHRQHDLRMPGRLAAHMLLDQQRHGSLATAMVRPGWDVPLNAMLCTFGICAVLSLFAIGSPVAWELLTSLPLVGLTSSYLLAIGCVFWRRLRGEPLPLSRFPLGRFGLVCNGVALAFLGVVWIFIFFPTAPDPGARGMNWAVVIYALVIILFSAYFWKARKTYVGPVVYVRKDLDVGCTQD</sequence>